<comment type="caution">
    <text evidence="2">The sequence shown here is derived from an EMBL/GenBank/DDBJ whole genome shotgun (WGS) entry which is preliminary data.</text>
</comment>
<dbReference type="AlphaFoldDB" id="A0A232EPG4"/>
<evidence type="ECO:0000256" key="1">
    <source>
        <dbReference type="SAM" id="Coils"/>
    </source>
</evidence>
<keyword evidence="3" id="KW-1185">Reference proteome</keyword>
<keyword evidence="1" id="KW-0175">Coiled coil</keyword>
<dbReference type="EMBL" id="NNAY01002951">
    <property type="protein sequence ID" value="OXU20233.1"/>
    <property type="molecule type" value="Genomic_DNA"/>
</dbReference>
<protein>
    <submittedName>
        <fullName evidence="2">Uncharacterized protein</fullName>
    </submittedName>
</protein>
<feature type="coiled-coil region" evidence="1">
    <location>
        <begin position="117"/>
        <end position="144"/>
    </location>
</feature>
<accession>A0A232EPG4</accession>
<gene>
    <name evidence="2" type="ORF">TSAR_011639</name>
</gene>
<proteinExistence type="predicted"/>
<organism evidence="2 3">
    <name type="scientific">Trichomalopsis sarcophagae</name>
    <dbReference type="NCBI Taxonomy" id="543379"/>
    <lineage>
        <taxon>Eukaryota</taxon>
        <taxon>Metazoa</taxon>
        <taxon>Ecdysozoa</taxon>
        <taxon>Arthropoda</taxon>
        <taxon>Hexapoda</taxon>
        <taxon>Insecta</taxon>
        <taxon>Pterygota</taxon>
        <taxon>Neoptera</taxon>
        <taxon>Endopterygota</taxon>
        <taxon>Hymenoptera</taxon>
        <taxon>Apocrita</taxon>
        <taxon>Proctotrupomorpha</taxon>
        <taxon>Chalcidoidea</taxon>
        <taxon>Pteromalidae</taxon>
        <taxon>Pteromalinae</taxon>
        <taxon>Trichomalopsis</taxon>
    </lineage>
</organism>
<evidence type="ECO:0000313" key="3">
    <source>
        <dbReference type="Proteomes" id="UP000215335"/>
    </source>
</evidence>
<reference evidence="2 3" key="1">
    <citation type="journal article" date="2017" name="Curr. Biol.">
        <title>The Evolution of Venom by Co-option of Single-Copy Genes.</title>
        <authorList>
            <person name="Martinson E.O."/>
            <person name="Mrinalini"/>
            <person name="Kelkar Y.D."/>
            <person name="Chang C.H."/>
            <person name="Werren J.H."/>
        </authorList>
    </citation>
    <scope>NUCLEOTIDE SEQUENCE [LARGE SCALE GENOMIC DNA]</scope>
    <source>
        <strain evidence="2 3">Alberta</strain>
        <tissue evidence="2">Whole body</tissue>
    </source>
</reference>
<dbReference type="Proteomes" id="UP000215335">
    <property type="component" value="Unassembled WGS sequence"/>
</dbReference>
<sequence>MSDNAEDDEPYAYIHIPPATPGGKFTRLLAPVKGIRKFDYKKYVDNKKDFQDKQFTYKNSEGNKVNCLVLEAADNLTSLQTKIRGSKRFHVPSVKAIVDVTLGNDSTLPQEQEEVIEEDHTEDVKRAKIERKKAKKDKEKSDQENCEEILKKYMQNALRTDDYVPTNTEDESHSPVFSLHSSTLLNDITNRNSGIEGRIIPLEPKTLDAPVPPDATEIIKNKDPDHSKCLAAINGYKVQTAFFEKKCKQTEAEAQQWKSKYEDLTKQTSAQSDSTLLMYYDKLYKYDGPFEIDEESSDTIKLLNDIECKTIAYKDAFKSSKPIQVDLVNRTQKDEPENEERQPLCKKTNEAIERELYRFLRLNNYNVQLIKLELQEISKYYHNAISCIKLKNKRQKAAEAALKDLEAQNQQMPHDDGT</sequence>
<name>A0A232EPG4_9HYME</name>
<evidence type="ECO:0000313" key="2">
    <source>
        <dbReference type="EMBL" id="OXU20233.1"/>
    </source>
</evidence>